<protein>
    <submittedName>
        <fullName evidence="1">Uncharacterized protein</fullName>
    </submittedName>
</protein>
<accession>A0ABQ9CVR0</accession>
<organism evidence="1 2">
    <name type="scientific">Willisornis vidua</name>
    <name type="common">Xingu scale-backed antbird</name>
    <dbReference type="NCBI Taxonomy" id="1566151"/>
    <lineage>
        <taxon>Eukaryota</taxon>
        <taxon>Metazoa</taxon>
        <taxon>Chordata</taxon>
        <taxon>Craniata</taxon>
        <taxon>Vertebrata</taxon>
        <taxon>Euteleostomi</taxon>
        <taxon>Archelosauria</taxon>
        <taxon>Archosauria</taxon>
        <taxon>Dinosauria</taxon>
        <taxon>Saurischia</taxon>
        <taxon>Theropoda</taxon>
        <taxon>Coelurosauria</taxon>
        <taxon>Aves</taxon>
        <taxon>Neognathae</taxon>
        <taxon>Neoaves</taxon>
        <taxon>Telluraves</taxon>
        <taxon>Australaves</taxon>
        <taxon>Passeriformes</taxon>
        <taxon>Thamnophilidae</taxon>
        <taxon>Willisornis</taxon>
    </lineage>
</organism>
<sequence length="111" mass="11926">MLQLMDQHSLVPQQTTTVLRAQEDTALFSFAPQVFGLLPLCLTPQLPGSLTGHAMLSHHMSRSPIEGMLSPDQQGCTAAQHTGVGHPVEGIKDENADPLLVVLLYVLQATS</sequence>
<dbReference type="EMBL" id="WHWB01034428">
    <property type="protein sequence ID" value="KAJ7410094.1"/>
    <property type="molecule type" value="Genomic_DNA"/>
</dbReference>
<comment type="caution">
    <text evidence="1">The sequence shown here is derived from an EMBL/GenBank/DDBJ whole genome shotgun (WGS) entry which is preliminary data.</text>
</comment>
<name>A0ABQ9CVR0_9PASS</name>
<evidence type="ECO:0000313" key="1">
    <source>
        <dbReference type="EMBL" id="KAJ7410094.1"/>
    </source>
</evidence>
<evidence type="ECO:0000313" key="2">
    <source>
        <dbReference type="Proteomes" id="UP001145742"/>
    </source>
</evidence>
<gene>
    <name evidence="1" type="ORF">WISP_110569</name>
</gene>
<dbReference type="Proteomes" id="UP001145742">
    <property type="component" value="Unassembled WGS sequence"/>
</dbReference>
<proteinExistence type="predicted"/>
<keyword evidence="2" id="KW-1185">Reference proteome</keyword>
<reference evidence="1" key="1">
    <citation type="submission" date="2019-10" db="EMBL/GenBank/DDBJ databases">
        <authorList>
            <person name="Soares A.E.R."/>
            <person name="Aleixo A."/>
            <person name="Schneider P."/>
            <person name="Miyaki C.Y."/>
            <person name="Schneider M.P."/>
            <person name="Mello C."/>
            <person name="Vasconcelos A.T.R."/>
        </authorList>
    </citation>
    <scope>NUCLEOTIDE SEQUENCE</scope>
    <source>
        <tissue evidence="1">Muscle</tissue>
    </source>
</reference>